<dbReference type="Proteomes" id="UP000716906">
    <property type="component" value="Unassembled WGS sequence"/>
</dbReference>
<dbReference type="Pfam" id="PF04754">
    <property type="entry name" value="Transposase_31"/>
    <property type="match status" value="1"/>
</dbReference>
<dbReference type="EMBL" id="JACLYY010000002">
    <property type="protein sequence ID" value="MBM6737126.1"/>
    <property type="molecule type" value="Genomic_DNA"/>
</dbReference>
<reference evidence="2 3" key="1">
    <citation type="journal article" date="2021" name="Sci. Rep.">
        <title>The distribution of antibiotic resistance genes in chicken gut microbiota commensals.</title>
        <authorList>
            <person name="Juricova H."/>
            <person name="Matiasovicova J."/>
            <person name="Kubasova T."/>
            <person name="Cejkova D."/>
            <person name="Rychlik I."/>
        </authorList>
    </citation>
    <scope>NUCLEOTIDE SEQUENCE [LARGE SCALE GENOMIC DNA]</scope>
    <source>
        <strain evidence="2 3">An773</strain>
    </source>
</reference>
<feature type="domain" description="Transposase (putative) YhgA-like" evidence="1">
    <location>
        <begin position="133"/>
        <end position="230"/>
    </location>
</feature>
<dbReference type="RefSeq" id="WP_171031553.1">
    <property type="nucleotide sequence ID" value="NZ_JACLYY010000002.1"/>
</dbReference>
<accession>A0ABS2E670</accession>
<dbReference type="InterPro" id="IPR006842">
    <property type="entry name" value="Transposase_31"/>
</dbReference>
<comment type="caution">
    <text evidence="2">The sequence shown here is derived from an EMBL/GenBank/DDBJ whole genome shotgun (WGS) entry which is preliminary data.</text>
</comment>
<gene>
    <name evidence="2" type="ORF">H7U36_03265</name>
</gene>
<evidence type="ECO:0000259" key="1">
    <source>
        <dbReference type="Pfam" id="PF04754"/>
    </source>
</evidence>
<evidence type="ECO:0000313" key="3">
    <source>
        <dbReference type="Proteomes" id="UP000716906"/>
    </source>
</evidence>
<protein>
    <submittedName>
        <fullName evidence="2">Rpn family recombination-promoting nuclease/putative transposase</fullName>
    </submittedName>
</protein>
<evidence type="ECO:0000313" key="2">
    <source>
        <dbReference type="EMBL" id="MBM6737126.1"/>
    </source>
</evidence>
<sequence>MGKSSTAVNHWMRDRGRFADLFNGVVFDGEQVVRPEDLEEARGESDILVPDQEKKERQVQRYRDIVMQWKKGPYLAMLACESQSSVHYAMPVRNMLYDSLSYTEQIRGIGESNRRKEGAGKITGEEFLSGLRREDRICPVITLVLYCGEDEWDGSRDLYGMFPGGQEERVRKMLESYVPDYRINLVDVGNIREPERFTSDLQLVFGMLKYRGDMGELQKYVDRHREYFQNVDADTYRAVREMLHAGGVMESMREEKDRKEGTVNMCKALEDLYQSGVDSGMEQGLQTGIRALVETCRELGQTREVTEKKVGEKFTVSQEKVRECMEKYWA</sequence>
<proteinExistence type="predicted"/>
<keyword evidence="3" id="KW-1185">Reference proteome</keyword>
<name>A0ABS2E670_9FIRM</name>
<organism evidence="2 3">
    <name type="scientific">Faecalicatena fissicatena</name>
    <dbReference type="NCBI Taxonomy" id="290055"/>
    <lineage>
        <taxon>Bacteria</taxon>
        <taxon>Bacillati</taxon>
        <taxon>Bacillota</taxon>
        <taxon>Clostridia</taxon>
        <taxon>Lachnospirales</taxon>
        <taxon>Lachnospiraceae</taxon>
        <taxon>Faecalicatena</taxon>
    </lineage>
</organism>